<dbReference type="Proteomes" id="UP000193900">
    <property type="component" value="Unassembled WGS sequence"/>
</dbReference>
<keyword evidence="11" id="KW-1185">Reference proteome</keyword>
<dbReference type="Pfam" id="PF03116">
    <property type="entry name" value="NQR2_RnfD_RnfE"/>
    <property type="match status" value="1"/>
</dbReference>
<dbReference type="InterPro" id="IPR004338">
    <property type="entry name" value="NqrB/RnfD"/>
</dbReference>
<dbReference type="GO" id="GO:0005886">
    <property type="term" value="C:plasma membrane"/>
    <property type="evidence" value="ECO:0007669"/>
    <property type="project" value="TreeGrafter"/>
</dbReference>
<dbReference type="RefSeq" id="WP_085877734.1">
    <property type="nucleotide sequence ID" value="NZ_FWFZ01000003.1"/>
</dbReference>
<dbReference type="EC" id="1.6.5.-" evidence="10"/>
<evidence type="ECO:0000313" key="10">
    <source>
        <dbReference type="EMBL" id="SLN26197.1"/>
    </source>
</evidence>
<evidence type="ECO:0000256" key="1">
    <source>
        <dbReference type="ARBA" id="ARBA00022448"/>
    </source>
</evidence>
<keyword evidence="5 9" id="KW-0812">Transmembrane</keyword>
<dbReference type="GO" id="GO:0055085">
    <property type="term" value="P:transmembrane transport"/>
    <property type="evidence" value="ECO:0007669"/>
    <property type="project" value="InterPro"/>
</dbReference>
<keyword evidence="2" id="KW-0597">Phosphoprotein</keyword>
<keyword evidence="4" id="KW-0288">FMN</keyword>
<keyword evidence="3" id="KW-0285">Flavoprotein</keyword>
<keyword evidence="1" id="KW-0813">Transport</keyword>
<evidence type="ECO:0000256" key="2">
    <source>
        <dbReference type="ARBA" id="ARBA00022553"/>
    </source>
</evidence>
<evidence type="ECO:0000256" key="8">
    <source>
        <dbReference type="ARBA" id="ARBA00023136"/>
    </source>
</evidence>
<name>A0A1Y5RVR4_9RHOB</name>
<dbReference type="GO" id="GO:0016491">
    <property type="term" value="F:oxidoreductase activity"/>
    <property type="evidence" value="ECO:0007669"/>
    <property type="project" value="UniProtKB-KW"/>
</dbReference>
<sequence>MIRGLWDREMVALLLLAALMPMALVWIWFGGAGAVGRLGLALIVSGAWHLIFMLARAQPPSFAGAITALAVAMLAPEDMGLVRIVLGISFGAVFGELVFGGWGRNVLNPATVTLAFLGFGFPTFAWPDFVLPVAWAAIPAAGLGVLFGVMPFGILAGAALVGGGTALLAGGPDWVVPAAAMVLVLLVADPVASASTALGRWLNGALYAALVLLFASGWEGASPVQLCVAAALLASLAAPLLDDIAIALWTLQRRRRHGGS</sequence>
<dbReference type="OrthoDB" id="9776359at2"/>
<keyword evidence="6" id="KW-1278">Translocase</keyword>
<evidence type="ECO:0000256" key="3">
    <source>
        <dbReference type="ARBA" id="ARBA00022630"/>
    </source>
</evidence>
<evidence type="ECO:0000256" key="7">
    <source>
        <dbReference type="ARBA" id="ARBA00022989"/>
    </source>
</evidence>
<dbReference type="AlphaFoldDB" id="A0A1Y5RVR4"/>
<keyword evidence="8 9" id="KW-0472">Membrane</keyword>
<dbReference type="PANTHER" id="PTHR30578">
    <property type="entry name" value="ELECTRON TRANSPORT COMPLEX PROTEIN RNFD"/>
    <property type="match status" value="1"/>
</dbReference>
<feature type="transmembrane region" description="Helical" evidence="9">
    <location>
        <begin position="81"/>
        <end position="102"/>
    </location>
</feature>
<keyword evidence="7 9" id="KW-1133">Transmembrane helix</keyword>
<evidence type="ECO:0000313" key="11">
    <source>
        <dbReference type="Proteomes" id="UP000193900"/>
    </source>
</evidence>
<feature type="transmembrane region" description="Helical" evidence="9">
    <location>
        <begin position="145"/>
        <end position="168"/>
    </location>
</feature>
<evidence type="ECO:0000256" key="4">
    <source>
        <dbReference type="ARBA" id="ARBA00022643"/>
    </source>
</evidence>
<organism evidence="10 11">
    <name type="scientific">Roseisalinus antarcticus</name>
    <dbReference type="NCBI Taxonomy" id="254357"/>
    <lineage>
        <taxon>Bacteria</taxon>
        <taxon>Pseudomonadati</taxon>
        <taxon>Pseudomonadota</taxon>
        <taxon>Alphaproteobacteria</taxon>
        <taxon>Rhodobacterales</taxon>
        <taxon>Roseobacteraceae</taxon>
        <taxon>Roseisalinus</taxon>
    </lineage>
</organism>
<dbReference type="EMBL" id="FWFZ01000003">
    <property type="protein sequence ID" value="SLN26197.1"/>
    <property type="molecule type" value="Genomic_DNA"/>
</dbReference>
<evidence type="ECO:0000256" key="6">
    <source>
        <dbReference type="ARBA" id="ARBA00022967"/>
    </source>
</evidence>
<dbReference type="PANTHER" id="PTHR30578:SF1">
    <property type="entry name" value="NA(+)-TRANSLOCATING NADH-QUINONE REDUCTASE SUBUNIT B"/>
    <property type="match status" value="1"/>
</dbReference>
<feature type="transmembrane region" description="Helical" evidence="9">
    <location>
        <begin position="230"/>
        <end position="251"/>
    </location>
</feature>
<keyword evidence="10" id="KW-0560">Oxidoreductase</keyword>
<feature type="transmembrane region" description="Helical" evidence="9">
    <location>
        <begin position="114"/>
        <end position="138"/>
    </location>
</feature>
<feature type="transmembrane region" description="Helical" evidence="9">
    <location>
        <begin position="174"/>
        <end position="194"/>
    </location>
</feature>
<evidence type="ECO:0000256" key="5">
    <source>
        <dbReference type="ARBA" id="ARBA00022692"/>
    </source>
</evidence>
<gene>
    <name evidence="10" type="primary">nqrB</name>
    <name evidence="10" type="ORF">ROA7023_00814</name>
</gene>
<protein>
    <submittedName>
        <fullName evidence="10">Na(+)-translocating NADH-quinone reductase subunit B</fullName>
        <ecNumber evidence="10">1.6.5.-</ecNumber>
    </submittedName>
</protein>
<proteinExistence type="predicted"/>
<reference evidence="10 11" key="1">
    <citation type="submission" date="2017-03" db="EMBL/GenBank/DDBJ databases">
        <authorList>
            <person name="Afonso C.L."/>
            <person name="Miller P.J."/>
            <person name="Scott M.A."/>
            <person name="Spackman E."/>
            <person name="Goraichik I."/>
            <person name="Dimitrov K.M."/>
            <person name="Suarez D.L."/>
            <person name="Swayne D.E."/>
        </authorList>
    </citation>
    <scope>NUCLEOTIDE SEQUENCE [LARGE SCALE GENOMIC DNA]</scope>
    <source>
        <strain evidence="10 11">CECT 7023</strain>
    </source>
</reference>
<feature type="transmembrane region" description="Helical" evidence="9">
    <location>
        <begin position="201"/>
        <end position="218"/>
    </location>
</feature>
<feature type="transmembrane region" description="Helical" evidence="9">
    <location>
        <begin position="12"/>
        <end position="29"/>
    </location>
</feature>
<accession>A0A1Y5RVR4</accession>
<evidence type="ECO:0000256" key="9">
    <source>
        <dbReference type="SAM" id="Phobius"/>
    </source>
</evidence>